<feature type="region of interest" description="Disordered" evidence="1">
    <location>
        <begin position="1"/>
        <end position="40"/>
    </location>
</feature>
<feature type="region of interest" description="Disordered" evidence="1">
    <location>
        <begin position="57"/>
        <end position="102"/>
    </location>
</feature>
<dbReference type="WBParaSite" id="MCU_003656-RD">
    <property type="protein sequence ID" value="MCU_003656-RD"/>
    <property type="gene ID" value="MCU_003656"/>
</dbReference>
<accession>A0A5K3EWX9</accession>
<evidence type="ECO:0000256" key="1">
    <source>
        <dbReference type="SAM" id="MobiDB-lite"/>
    </source>
</evidence>
<organism evidence="3">
    <name type="scientific">Mesocestoides corti</name>
    <name type="common">Flatworm</name>
    <dbReference type="NCBI Taxonomy" id="53468"/>
    <lineage>
        <taxon>Eukaryota</taxon>
        <taxon>Metazoa</taxon>
        <taxon>Spiralia</taxon>
        <taxon>Lophotrochozoa</taxon>
        <taxon>Platyhelminthes</taxon>
        <taxon>Cestoda</taxon>
        <taxon>Eucestoda</taxon>
        <taxon>Cyclophyllidea</taxon>
        <taxon>Mesocestoididae</taxon>
        <taxon>Mesocestoides</taxon>
    </lineage>
</organism>
<feature type="compositionally biased region" description="Basic and acidic residues" evidence="1">
    <location>
        <begin position="164"/>
        <end position="173"/>
    </location>
</feature>
<evidence type="ECO:0000313" key="3">
    <source>
        <dbReference type="WBParaSite" id="MCU_003656-RD"/>
    </source>
</evidence>
<dbReference type="InterPro" id="IPR032710">
    <property type="entry name" value="NTF2-like_dom_sf"/>
</dbReference>
<name>A0A5K3EWX9_MESCO</name>
<feature type="domain" description="Calcium/calmodulin-dependent protein kinase II association-domain" evidence="2">
    <location>
        <begin position="106"/>
        <end position="162"/>
    </location>
</feature>
<dbReference type="InterPro" id="IPR013543">
    <property type="entry name" value="Ca/CaM-dep_prot_kinase-assoc"/>
</dbReference>
<evidence type="ECO:0000259" key="2">
    <source>
        <dbReference type="Pfam" id="PF08332"/>
    </source>
</evidence>
<dbReference type="GO" id="GO:0004683">
    <property type="term" value="F:calcium/calmodulin-dependent protein kinase activity"/>
    <property type="evidence" value="ECO:0007669"/>
    <property type="project" value="InterPro"/>
</dbReference>
<feature type="region of interest" description="Disordered" evidence="1">
    <location>
        <begin position="164"/>
        <end position="189"/>
    </location>
</feature>
<dbReference type="Pfam" id="PF08332">
    <property type="entry name" value="CaMKII_AD"/>
    <property type="match status" value="2"/>
</dbReference>
<feature type="domain" description="Calcium/calmodulin-dependent protein kinase II association-domain" evidence="2">
    <location>
        <begin position="189"/>
        <end position="254"/>
    </location>
</feature>
<sequence length="254" mass="28162">MIATRNIFSAAAEPQGLAPVRGKSEDNASRHRQASKEASQLANAAAIFKNLGGKSASLTEQKETGRSTLSSATSAASAKKTNGGMKGSRDGPSNAIEDTKEVKSKKDEIIRLTEQLLAAATACDYDAYTRLMCPKFTYFGPDVRGTLVEGCDFHKFYFDQESRSHRKGSEAHKSKTSTSVDRDKKEKRHRRDFDVIPKSLFKSVRTTIQNPTVHILSEDAACIAYIRLTQFTDKSDVLYTQQTEETRVWARRQG</sequence>
<protein>
    <submittedName>
        <fullName evidence="3">CaMKII_AD domain-containing protein</fullName>
    </submittedName>
</protein>
<dbReference type="Gene3D" id="3.10.450.50">
    <property type="match status" value="1"/>
</dbReference>
<dbReference type="GO" id="GO:0005516">
    <property type="term" value="F:calmodulin binding"/>
    <property type="evidence" value="ECO:0007669"/>
    <property type="project" value="InterPro"/>
</dbReference>
<dbReference type="SUPFAM" id="SSF54427">
    <property type="entry name" value="NTF2-like"/>
    <property type="match status" value="2"/>
</dbReference>
<proteinExistence type="predicted"/>
<dbReference type="AlphaFoldDB" id="A0A5K3EWX9"/>
<reference evidence="3" key="1">
    <citation type="submission" date="2019-11" db="UniProtKB">
        <authorList>
            <consortium name="WormBaseParasite"/>
        </authorList>
    </citation>
    <scope>IDENTIFICATION</scope>
</reference>
<feature type="compositionally biased region" description="Low complexity" evidence="1">
    <location>
        <begin position="70"/>
        <end position="81"/>
    </location>
</feature>